<feature type="compositionally biased region" description="Basic and acidic residues" evidence="1">
    <location>
        <begin position="18"/>
        <end position="34"/>
    </location>
</feature>
<evidence type="ECO:0000313" key="2">
    <source>
        <dbReference type="EMBL" id="KAJ2669382.1"/>
    </source>
</evidence>
<feature type="compositionally biased region" description="Polar residues" evidence="1">
    <location>
        <begin position="44"/>
        <end position="56"/>
    </location>
</feature>
<dbReference type="OrthoDB" id="5587672at2759"/>
<accession>A0A9W8KVF6</accession>
<evidence type="ECO:0008006" key="4">
    <source>
        <dbReference type="Google" id="ProtNLM"/>
    </source>
</evidence>
<gene>
    <name evidence="2" type="ORF">GGI25_006153</name>
</gene>
<reference evidence="2" key="1">
    <citation type="submission" date="2022-07" db="EMBL/GenBank/DDBJ databases">
        <title>Phylogenomic reconstructions and comparative analyses of Kickxellomycotina fungi.</title>
        <authorList>
            <person name="Reynolds N.K."/>
            <person name="Stajich J.E."/>
            <person name="Barry K."/>
            <person name="Grigoriev I.V."/>
            <person name="Crous P."/>
            <person name="Smith M.E."/>
        </authorList>
    </citation>
    <scope>NUCLEOTIDE SEQUENCE</scope>
    <source>
        <strain evidence="2">NRRL 3115</strain>
    </source>
</reference>
<comment type="caution">
    <text evidence="2">The sequence shown here is derived from an EMBL/GenBank/DDBJ whole genome shotgun (WGS) entry which is preliminary data.</text>
</comment>
<dbReference type="Proteomes" id="UP001151518">
    <property type="component" value="Unassembled WGS sequence"/>
</dbReference>
<evidence type="ECO:0000256" key="1">
    <source>
        <dbReference type="SAM" id="MobiDB-lite"/>
    </source>
</evidence>
<protein>
    <recommendedName>
        <fullName evidence="4">RPA-interacting protein N-terminal domain-containing protein</fullName>
    </recommendedName>
</protein>
<dbReference type="AlphaFoldDB" id="A0A9W8KVF6"/>
<dbReference type="EMBL" id="JANBTW010000152">
    <property type="protein sequence ID" value="KAJ2669382.1"/>
    <property type="molecule type" value="Genomic_DNA"/>
</dbReference>
<organism evidence="2 3">
    <name type="scientific">Coemansia spiralis</name>
    <dbReference type="NCBI Taxonomy" id="417178"/>
    <lineage>
        <taxon>Eukaryota</taxon>
        <taxon>Fungi</taxon>
        <taxon>Fungi incertae sedis</taxon>
        <taxon>Zoopagomycota</taxon>
        <taxon>Kickxellomycotina</taxon>
        <taxon>Kickxellomycetes</taxon>
        <taxon>Kickxellales</taxon>
        <taxon>Kickxellaceae</taxon>
        <taxon>Coemansia</taxon>
    </lineage>
</organism>
<proteinExistence type="predicted"/>
<feature type="region of interest" description="Disordered" evidence="1">
    <location>
        <begin position="1"/>
        <end position="56"/>
    </location>
</feature>
<name>A0A9W8KVF6_9FUNG</name>
<evidence type="ECO:0000313" key="3">
    <source>
        <dbReference type="Proteomes" id="UP001151518"/>
    </source>
</evidence>
<sequence>MDSFSLFSSPPRKSPKNFIERQVSRSGGDKERVRKGNWPEYRNLSHNSRAARNNEQPWRKRFREQCFERLSKARDQSFMLRRQLSQLSQNREPLPSSQCLQSNQEHEMHKEMSEHEMYAIIQQEWARFKAEMEQQSMEYGLLDAGIIEDIEDDLGHSRCSGGFGQNINAGADGQDMDCQMREYIEWEEYENQILEDDILDEEMRQLCIDMDTDPDMDLLYSSENTNSRHQNTTSMQ</sequence>